<feature type="compositionally biased region" description="Low complexity" evidence="1">
    <location>
        <begin position="1"/>
        <end position="11"/>
    </location>
</feature>
<dbReference type="AlphaFoldDB" id="A0A1E5VS76"/>
<gene>
    <name evidence="2" type="ORF">BAE44_0010999</name>
</gene>
<feature type="non-terminal residue" evidence="2">
    <location>
        <position position="1"/>
    </location>
</feature>
<name>A0A1E5VS76_9POAL</name>
<feature type="region of interest" description="Disordered" evidence="1">
    <location>
        <begin position="1"/>
        <end position="107"/>
    </location>
</feature>
<organism evidence="2 3">
    <name type="scientific">Dichanthelium oligosanthes</name>
    <dbReference type="NCBI Taxonomy" id="888268"/>
    <lineage>
        <taxon>Eukaryota</taxon>
        <taxon>Viridiplantae</taxon>
        <taxon>Streptophyta</taxon>
        <taxon>Embryophyta</taxon>
        <taxon>Tracheophyta</taxon>
        <taxon>Spermatophyta</taxon>
        <taxon>Magnoliopsida</taxon>
        <taxon>Liliopsida</taxon>
        <taxon>Poales</taxon>
        <taxon>Poaceae</taxon>
        <taxon>PACMAD clade</taxon>
        <taxon>Panicoideae</taxon>
        <taxon>Panicodae</taxon>
        <taxon>Paniceae</taxon>
        <taxon>Dichantheliinae</taxon>
        <taxon>Dichanthelium</taxon>
    </lineage>
</organism>
<reference evidence="2 3" key="1">
    <citation type="submission" date="2016-09" db="EMBL/GenBank/DDBJ databases">
        <title>The draft genome of Dichanthelium oligosanthes: A C3 panicoid grass species.</title>
        <authorList>
            <person name="Studer A.J."/>
            <person name="Schnable J.C."/>
            <person name="Brutnell T.P."/>
        </authorList>
    </citation>
    <scope>NUCLEOTIDE SEQUENCE [LARGE SCALE GENOMIC DNA]</scope>
    <source>
        <strain evidence="3">cv. Kellogg 1175</strain>
        <tissue evidence="2">Leaf</tissue>
    </source>
</reference>
<evidence type="ECO:0000256" key="1">
    <source>
        <dbReference type="SAM" id="MobiDB-lite"/>
    </source>
</evidence>
<dbReference type="Proteomes" id="UP000095767">
    <property type="component" value="Unassembled WGS sequence"/>
</dbReference>
<sequence>LATNPRARATPSPSPPTRRLDHTTPPSQPARSPNSGLRLGAPVRGGLGSARHPDPTRPSPRGLPPLHLQRDPLFPPLVARRRRTRSSTGRLSPSLPPQGWYNLPTNR</sequence>
<comment type="caution">
    <text evidence="2">The sequence shown here is derived from an EMBL/GenBank/DDBJ whole genome shotgun (WGS) entry which is preliminary data.</text>
</comment>
<keyword evidence="3" id="KW-1185">Reference proteome</keyword>
<evidence type="ECO:0000313" key="3">
    <source>
        <dbReference type="Proteomes" id="UP000095767"/>
    </source>
</evidence>
<protein>
    <submittedName>
        <fullName evidence="2">Uncharacterized protein</fullName>
    </submittedName>
</protein>
<evidence type="ECO:0000313" key="2">
    <source>
        <dbReference type="EMBL" id="OEL27983.1"/>
    </source>
</evidence>
<accession>A0A1E5VS76</accession>
<proteinExistence type="predicted"/>
<dbReference type="EMBL" id="LWDX02031147">
    <property type="protein sequence ID" value="OEL27983.1"/>
    <property type="molecule type" value="Genomic_DNA"/>
</dbReference>